<sequence>MSKRQCQLQVHYFLASQQKDGFVLCNNRSILVFSTVSANALVRNNCPANYFLREPTRESPIFLSSLHSLLSSQIVANDIMFQFLYSRLAFVAIQVLLCSHVAESRPESSKNAETCVDKFCPPGTYCDTRNVVKCKNPPCRPLLICLPDSNNGCGQHQCGPGLICVERTVPCIGKSCKKTATCAKSGSCDALVCPPSHRCESDPNPHCVRGIFTISEVAKLQQQAP</sequence>
<keyword evidence="2" id="KW-1185">Reference proteome</keyword>
<comment type="caution">
    <text evidence="1">The sequence shown here is derived from an EMBL/GenBank/DDBJ whole genome shotgun (WGS) entry which is preliminary data.</text>
</comment>
<organism evidence="1 2">
    <name type="scientific">Ditylenchus destructor</name>
    <dbReference type="NCBI Taxonomy" id="166010"/>
    <lineage>
        <taxon>Eukaryota</taxon>
        <taxon>Metazoa</taxon>
        <taxon>Ecdysozoa</taxon>
        <taxon>Nematoda</taxon>
        <taxon>Chromadorea</taxon>
        <taxon>Rhabditida</taxon>
        <taxon>Tylenchina</taxon>
        <taxon>Tylenchomorpha</taxon>
        <taxon>Sphaerularioidea</taxon>
        <taxon>Anguinidae</taxon>
        <taxon>Anguininae</taxon>
        <taxon>Ditylenchus</taxon>
    </lineage>
</organism>
<evidence type="ECO:0000313" key="1">
    <source>
        <dbReference type="EMBL" id="KAI1720656.1"/>
    </source>
</evidence>
<proteinExistence type="predicted"/>
<evidence type="ECO:0000313" key="2">
    <source>
        <dbReference type="Proteomes" id="UP001201812"/>
    </source>
</evidence>
<reference evidence="1" key="1">
    <citation type="submission" date="2022-01" db="EMBL/GenBank/DDBJ databases">
        <title>Genome Sequence Resource for Two Populations of Ditylenchus destructor, the Migratory Endoparasitic Phytonematode.</title>
        <authorList>
            <person name="Zhang H."/>
            <person name="Lin R."/>
            <person name="Xie B."/>
        </authorList>
    </citation>
    <scope>NUCLEOTIDE SEQUENCE</scope>
    <source>
        <strain evidence="1">BazhouSP</strain>
    </source>
</reference>
<dbReference type="Proteomes" id="UP001201812">
    <property type="component" value="Unassembled WGS sequence"/>
</dbReference>
<dbReference type="AlphaFoldDB" id="A0AAD4RAE6"/>
<dbReference type="EMBL" id="JAKKPZ010000005">
    <property type="protein sequence ID" value="KAI1720656.1"/>
    <property type="molecule type" value="Genomic_DNA"/>
</dbReference>
<name>A0AAD4RAE6_9BILA</name>
<gene>
    <name evidence="1" type="ORF">DdX_04899</name>
</gene>
<accession>A0AAD4RAE6</accession>
<protein>
    <submittedName>
        <fullName evidence="1">Uncharacterized protein</fullName>
    </submittedName>
</protein>